<dbReference type="PANTHER" id="PTHR12692:SF0">
    <property type="entry name" value="GH11935P"/>
    <property type="match status" value="1"/>
</dbReference>
<sequence>MVKRRATTLLGVVAVVLFLYEVSCMGKTTQVDLNQDVTVTLDEMSDHSAKLLYWNLRQYNSFIVNSTRQFGVAVLITAASPSYRCEVCGQLEADFKVVAQHYSRYRFNRSNPLPLYFAVLDADRIREFFLKHKISHVPLLGYFHPKSDDHTDNNFHLSAGDSLLGTTSILDYCNQMHKTDIPRMVSIRRTFTISSFIALIFAAMAHYAHTNFDLLLDLFRNRWFWFCVSLAIYAFSISGALLCIFQPATETSPVGSNKASISSWLVHPNPTEQYVLEGLLATTLSCLFGWTLVYASRRSHPPSGASGPPGRSNSTQGGQGPLRHLHVTVQNCMLLAVLVYLVLALATLAELKIAEYSVWATLPPSWRHAWNQLYLSRYTNWIPHVVSLFQRWIAGY</sequence>
<keyword evidence="4 10" id="KW-0812">Transmembrane</keyword>
<dbReference type="GO" id="GO:0008250">
    <property type="term" value="C:oligosaccharyltransferase complex"/>
    <property type="evidence" value="ECO:0007669"/>
    <property type="project" value="TreeGrafter"/>
</dbReference>
<dbReference type="Proteomes" id="UP000481153">
    <property type="component" value="Unassembled WGS sequence"/>
</dbReference>
<dbReference type="GO" id="GO:0018279">
    <property type="term" value="P:protein N-linked glycosylation via asparagine"/>
    <property type="evidence" value="ECO:0007669"/>
    <property type="project" value="TreeGrafter"/>
</dbReference>
<comment type="similarity">
    <text evidence="3">Belongs to the OST3/OST6 family.</text>
</comment>
<evidence type="ECO:0000313" key="12">
    <source>
        <dbReference type="EMBL" id="KAF0741869.1"/>
    </source>
</evidence>
<evidence type="ECO:0000256" key="9">
    <source>
        <dbReference type="SAM" id="MobiDB-lite"/>
    </source>
</evidence>
<proteinExistence type="inferred from homology"/>
<comment type="caution">
    <text evidence="12">The sequence shown here is derived from an EMBL/GenBank/DDBJ whole genome shotgun (WGS) entry which is preliminary data.</text>
</comment>
<keyword evidence="13" id="KW-1185">Reference proteome</keyword>
<feature type="region of interest" description="Disordered" evidence="9">
    <location>
        <begin position="300"/>
        <end position="319"/>
    </location>
</feature>
<dbReference type="AlphaFoldDB" id="A0A6G0XNN6"/>
<dbReference type="VEuPathDB" id="FungiDB:AeMF1_000960"/>
<evidence type="ECO:0000256" key="3">
    <source>
        <dbReference type="ARBA" id="ARBA00009561"/>
    </source>
</evidence>
<evidence type="ECO:0000256" key="8">
    <source>
        <dbReference type="ARBA" id="ARBA00023136"/>
    </source>
</evidence>
<evidence type="ECO:0000313" key="13">
    <source>
        <dbReference type="Proteomes" id="UP000481153"/>
    </source>
</evidence>
<keyword evidence="6" id="KW-0256">Endoplasmic reticulum</keyword>
<evidence type="ECO:0000256" key="5">
    <source>
        <dbReference type="ARBA" id="ARBA00022729"/>
    </source>
</evidence>
<evidence type="ECO:0008006" key="14">
    <source>
        <dbReference type="Google" id="ProtNLM"/>
    </source>
</evidence>
<keyword evidence="5 11" id="KW-0732">Signal</keyword>
<evidence type="ECO:0000256" key="11">
    <source>
        <dbReference type="SAM" id="SignalP"/>
    </source>
</evidence>
<feature type="signal peptide" evidence="11">
    <location>
        <begin position="1"/>
        <end position="24"/>
    </location>
</feature>
<keyword evidence="8 10" id="KW-0472">Membrane</keyword>
<evidence type="ECO:0000256" key="2">
    <source>
        <dbReference type="ARBA" id="ARBA00004477"/>
    </source>
</evidence>
<evidence type="ECO:0000256" key="7">
    <source>
        <dbReference type="ARBA" id="ARBA00022989"/>
    </source>
</evidence>
<gene>
    <name evidence="12" type="ORF">Ae201684_003060</name>
</gene>
<organism evidence="12 13">
    <name type="scientific">Aphanomyces euteiches</name>
    <dbReference type="NCBI Taxonomy" id="100861"/>
    <lineage>
        <taxon>Eukaryota</taxon>
        <taxon>Sar</taxon>
        <taxon>Stramenopiles</taxon>
        <taxon>Oomycota</taxon>
        <taxon>Saprolegniomycetes</taxon>
        <taxon>Saprolegniales</taxon>
        <taxon>Verrucalvaceae</taxon>
        <taxon>Aphanomyces</taxon>
    </lineage>
</organism>
<name>A0A6G0XNN6_9STRA</name>
<dbReference type="Pfam" id="PF04756">
    <property type="entry name" value="OST3_OST6"/>
    <property type="match status" value="1"/>
</dbReference>
<dbReference type="EMBL" id="VJMJ01000034">
    <property type="protein sequence ID" value="KAF0741869.1"/>
    <property type="molecule type" value="Genomic_DNA"/>
</dbReference>
<feature type="compositionally biased region" description="Low complexity" evidence="9">
    <location>
        <begin position="301"/>
        <end position="314"/>
    </location>
</feature>
<accession>A0A6G0XNN6</accession>
<evidence type="ECO:0000256" key="4">
    <source>
        <dbReference type="ARBA" id="ARBA00022692"/>
    </source>
</evidence>
<reference evidence="12 13" key="1">
    <citation type="submission" date="2019-07" db="EMBL/GenBank/DDBJ databases">
        <title>Genomics analysis of Aphanomyces spp. identifies a new class of oomycete effector associated with host adaptation.</title>
        <authorList>
            <person name="Gaulin E."/>
        </authorList>
    </citation>
    <scope>NUCLEOTIDE SEQUENCE [LARGE SCALE GENOMIC DNA]</scope>
    <source>
        <strain evidence="12 13">ATCC 201684</strain>
    </source>
</reference>
<feature type="transmembrane region" description="Helical" evidence="10">
    <location>
        <begin position="224"/>
        <end position="248"/>
    </location>
</feature>
<dbReference type="PANTHER" id="PTHR12692">
    <property type="entry name" value="DOLICHYL-DIPHOSPHOOLIGOSACCHARIDE--PROTEIN GLYCOSYLTRANSFERASE-RELATED"/>
    <property type="match status" value="1"/>
</dbReference>
<feature type="transmembrane region" description="Helical" evidence="10">
    <location>
        <begin position="274"/>
        <end position="295"/>
    </location>
</feature>
<dbReference type="Gene3D" id="3.40.30.10">
    <property type="entry name" value="Glutaredoxin"/>
    <property type="match status" value="1"/>
</dbReference>
<dbReference type="InterPro" id="IPR021149">
    <property type="entry name" value="OligosaccharylTrfase_OST3/OST6"/>
</dbReference>
<evidence type="ECO:0000256" key="1">
    <source>
        <dbReference type="ARBA" id="ARBA00002791"/>
    </source>
</evidence>
<keyword evidence="7 10" id="KW-1133">Transmembrane helix</keyword>
<protein>
    <recommendedName>
        <fullName evidence="14">Magnesium transporter protein 1</fullName>
    </recommendedName>
</protein>
<comment type="subcellular location">
    <subcellularLocation>
        <location evidence="2">Endoplasmic reticulum membrane</location>
        <topology evidence="2">Multi-pass membrane protein</topology>
    </subcellularLocation>
</comment>
<comment type="function">
    <text evidence="1">Subunit of the oligosaccharyl transferase (OST) complex that catalyzes the initial transfer of a defined glycan (Glc(3)Man(9)GlcNAc(2) in eukaryotes) from the lipid carrier dolichol-pyrophosphate to an asparagine residue within an Asn-X-Ser/Thr consensus motif in nascent polypeptide chains, the first step in protein N-glycosylation. N-glycosylation occurs cotranslationally and the complex associates with the Sec61 complex at the channel-forming translocon complex that mediates protein translocation across the endoplasmic reticulum (ER). All subunits are required for a maximal enzyme activity.</text>
</comment>
<evidence type="ECO:0000256" key="6">
    <source>
        <dbReference type="ARBA" id="ARBA00022824"/>
    </source>
</evidence>
<feature type="transmembrane region" description="Helical" evidence="10">
    <location>
        <begin position="332"/>
        <end position="349"/>
    </location>
</feature>
<feature type="chain" id="PRO_5026191560" description="Magnesium transporter protein 1" evidence="11">
    <location>
        <begin position="25"/>
        <end position="396"/>
    </location>
</feature>
<feature type="transmembrane region" description="Helical" evidence="10">
    <location>
        <begin position="191"/>
        <end position="212"/>
    </location>
</feature>
<evidence type="ECO:0000256" key="10">
    <source>
        <dbReference type="SAM" id="Phobius"/>
    </source>
</evidence>